<organism evidence="1 2">
    <name type="scientific">Pseudoalteromonas phenolica</name>
    <dbReference type="NCBI Taxonomy" id="161398"/>
    <lineage>
        <taxon>Bacteria</taxon>
        <taxon>Pseudomonadati</taxon>
        <taxon>Pseudomonadota</taxon>
        <taxon>Gammaproteobacteria</taxon>
        <taxon>Alteromonadales</taxon>
        <taxon>Pseudoalteromonadaceae</taxon>
        <taxon>Pseudoalteromonas</taxon>
    </lineage>
</organism>
<dbReference type="RefSeq" id="WP_138567645.1">
    <property type="nucleotide sequence ID" value="NZ_PNCM01000021.1"/>
</dbReference>
<dbReference type="EMBL" id="PNCM01000021">
    <property type="protein sequence ID" value="TMP80577.1"/>
    <property type="molecule type" value="Genomic_DNA"/>
</dbReference>
<protein>
    <submittedName>
        <fullName evidence="1">Uncharacterized protein</fullName>
    </submittedName>
</protein>
<dbReference type="OrthoDB" id="9810259at2"/>
<name>A0A5S3YUU8_9GAMM</name>
<reference evidence="1 2" key="1">
    <citation type="submission" date="2017-12" db="EMBL/GenBank/DDBJ databases">
        <authorList>
            <person name="Paulsen S."/>
            <person name="Gram L.K."/>
        </authorList>
    </citation>
    <scope>NUCLEOTIDE SEQUENCE [LARGE SCALE GENOMIC DNA]</scope>
    <source>
        <strain evidence="1 2">S1189</strain>
    </source>
</reference>
<reference evidence="2" key="2">
    <citation type="submission" date="2019-06" db="EMBL/GenBank/DDBJ databases">
        <title>Co-occurence of chitin degradation, pigmentation and bioactivity in marine Pseudoalteromonas.</title>
        <authorList>
            <person name="Sonnenschein E.C."/>
            <person name="Bech P.K."/>
        </authorList>
    </citation>
    <scope>NUCLEOTIDE SEQUENCE [LARGE SCALE GENOMIC DNA]</scope>
    <source>
        <strain evidence="2">S1189</strain>
    </source>
</reference>
<accession>A0A5S3YUU8</accession>
<comment type="caution">
    <text evidence="1">The sequence shown here is derived from an EMBL/GenBank/DDBJ whole genome shotgun (WGS) entry which is preliminary data.</text>
</comment>
<dbReference type="Proteomes" id="UP000307362">
    <property type="component" value="Unassembled WGS sequence"/>
</dbReference>
<sequence>MTYKIEKLLNKLTATYLSKGVQPSDICDLLFEKDYVDFTLEKTNDAIVMSVSFVEVDDESFVKQTMRYTYDIERNLQLIEQKSGRSRFKVQWSRHTALQEIITELKEQGCSLASFKEFSCDSYDELESLYLKAA</sequence>
<dbReference type="AlphaFoldDB" id="A0A5S3YUU8"/>
<evidence type="ECO:0000313" key="2">
    <source>
        <dbReference type="Proteomes" id="UP000307362"/>
    </source>
</evidence>
<evidence type="ECO:0000313" key="1">
    <source>
        <dbReference type="EMBL" id="TMP80577.1"/>
    </source>
</evidence>
<gene>
    <name evidence="1" type="ORF">CWB73_11130</name>
</gene>
<proteinExistence type="predicted"/>